<name>A0A8H7AT01_9EURO</name>
<sequence>MCERTWACLPITALAYVSQPRQDLLLSGQGSTITVESVTRKDVLAREQVFNFQSIHGITAHDDQESQGKITSVFLLIWGGRRLALGRIDLTSTGLEQRFDSPPLRIGHEVEAADWILDASFANPTTASPFIAYLVTAHNDVCALTLDSSSDLSVKVCQVASGLSSILYSAHIKPTSSTTVLVAAGTVFGQVIVWSCYRPFSGISVAETGWQSHTSNIFHGHDGSIFGVSLSNGVDVLGDCYPRRFLASCSDDRTIRIWDVGNCDCATESSPDAQGQKHKDIPQLGFGSTENASLATTWGHASRIWGLEFIPINNPSSVSKLRLISRGEDATCQVWDISHEAHTSLAERADLRGQPFRLSHTSTDHYHSGKHIWSHANHFRDVSSAIFTGGGDGRIIARMIPTQGASSPYLSTTIPFCSLYETIEPKNGGSNSHGIHDSVKQYVFASATVILATTNGGHVMRGVIEVDEHSSDQYLSISWTFLCNATVFGTVDLMTGDALGNVVYLGGATGKIWIYQHGLHSIQFLTTTDWKISNMFAGGCTVDDDGIVVRHLFVCSTIPMYAKVLQITQSSGGLVSIGVSRTVELSLPPAFQLTAFLDGSAGSILVLGSRSGALAIYHDVFRASGTGEQIAPNVCIRHVHGSDSVTSLQYLPATTTSKHKNSQFDVLSTGRDGAYAIHRVTLENIGECNTQINLTTLHRSCPPFGPNIEGANIMASSCGTELSLHGFSGKSFVVWNESTDSEMMSIPCGGAHRRWAYHMSGTSEQLKTTNQSRCFAWTKAAVFNLVKASSPAHEVVQPGGHGREIKAVALCKRRLNQGAPGASIGRLIATGAEDTAIRLWSITNTGKHGHPGVQGTGSRDAISCTQILKKHTTGIQHLSFCKDFLFSSAGCEELYIWKINFGVSIVGIGTVFQAAAPKHATASDLRITNFEVVFVSGRHKDDTGCDIDYFLIHVAYSNSMIRVFRYTNNQTSSPEDRFQLLGQGFYNTTCLTDISGPIGCFPWFLAASTNGAVTIWPDLDHRRKTQDSPSLLSRTTEHFIHQNAILALHTVSVAPNHHLLLTGGDDNAFGITLIREGAPGSVLHSNSNDDADTSPLPRFRTLLIPKAHVAAITALEILDSTRQAGLLVLTVISTGNDQRVKIWRITVDVDQLPGGDHSTSMGADLFGPEVLEAIDVQLVRQVWTDVADASSLLVIPDADATVESTGSLDLAEAENSTRSKRLLIAGIGMEMIRIDLADEGEEAGAE</sequence>
<proteinExistence type="inferred from homology"/>
<gene>
    <name evidence="8" type="ORF">GJ744_007875</name>
</gene>
<dbReference type="GO" id="GO:0030488">
    <property type="term" value="P:tRNA methylation"/>
    <property type="evidence" value="ECO:0007669"/>
    <property type="project" value="TreeGrafter"/>
</dbReference>
<dbReference type="PRINTS" id="PR00320">
    <property type="entry name" value="GPROTEINBRPT"/>
</dbReference>
<dbReference type="OrthoDB" id="5594999at2759"/>
<comment type="caution">
    <text evidence="8">The sequence shown here is derived from an EMBL/GenBank/DDBJ whole genome shotgun (WGS) entry which is preliminary data.</text>
</comment>
<dbReference type="Gene3D" id="2.130.10.10">
    <property type="entry name" value="YVTN repeat-like/Quinoprotein amine dehydrogenase"/>
    <property type="match status" value="3"/>
</dbReference>
<evidence type="ECO:0000256" key="6">
    <source>
        <dbReference type="ARBA" id="ARBA00038255"/>
    </source>
</evidence>
<keyword evidence="3 7" id="KW-0853">WD repeat</keyword>
<evidence type="ECO:0000256" key="1">
    <source>
        <dbReference type="ARBA" id="ARBA00004496"/>
    </source>
</evidence>
<dbReference type="InterPro" id="IPR019775">
    <property type="entry name" value="WD40_repeat_CS"/>
</dbReference>
<dbReference type="EMBL" id="JAACFV010000004">
    <property type="protein sequence ID" value="KAF7513824.1"/>
    <property type="molecule type" value="Genomic_DNA"/>
</dbReference>
<comment type="subcellular location">
    <subcellularLocation>
        <location evidence="1">Cytoplasm</location>
    </subcellularLocation>
</comment>
<evidence type="ECO:0008006" key="10">
    <source>
        <dbReference type="Google" id="ProtNLM"/>
    </source>
</evidence>
<dbReference type="PANTHER" id="PTHR14344:SF3">
    <property type="entry name" value="WD REPEAT-CONTAINING PROTEIN 6"/>
    <property type="match status" value="1"/>
</dbReference>
<evidence type="ECO:0000256" key="4">
    <source>
        <dbReference type="ARBA" id="ARBA00022694"/>
    </source>
</evidence>
<accession>A0A8H7AT01</accession>
<organism evidence="8 9">
    <name type="scientific">Endocarpon pusillum</name>
    <dbReference type="NCBI Taxonomy" id="364733"/>
    <lineage>
        <taxon>Eukaryota</taxon>
        <taxon>Fungi</taxon>
        <taxon>Dikarya</taxon>
        <taxon>Ascomycota</taxon>
        <taxon>Pezizomycotina</taxon>
        <taxon>Eurotiomycetes</taxon>
        <taxon>Chaetothyriomycetidae</taxon>
        <taxon>Verrucariales</taxon>
        <taxon>Verrucariaceae</taxon>
        <taxon>Endocarpon</taxon>
    </lineage>
</organism>
<keyword evidence="9" id="KW-1185">Reference proteome</keyword>
<dbReference type="SMART" id="SM00320">
    <property type="entry name" value="WD40"/>
    <property type="match status" value="5"/>
</dbReference>
<dbReference type="AlphaFoldDB" id="A0A8H7AT01"/>
<dbReference type="PANTHER" id="PTHR14344">
    <property type="entry name" value="WD REPEAT PROTEIN"/>
    <property type="match status" value="1"/>
</dbReference>
<evidence type="ECO:0000313" key="8">
    <source>
        <dbReference type="EMBL" id="KAF7513824.1"/>
    </source>
</evidence>
<keyword evidence="2" id="KW-0963">Cytoplasm</keyword>
<keyword evidence="4" id="KW-0819">tRNA processing</keyword>
<reference evidence="8" key="1">
    <citation type="submission" date="2020-02" db="EMBL/GenBank/DDBJ databases">
        <authorList>
            <person name="Palmer J.M."/>
        </authorList>
    </citation>
    <scope>NUCLEOTIDE SEQUENCE</scope>
    <source>
        <strain evidence="8">EPUS1.4</strain>
        <tissue evidence="8">Thallus</tissue>
    </source>
</reference>
<dbReference type="PROSITE" id="PS50082">
    <property type="entry name" value="WD_REPEATS_2"/>
    <property type="match status" value="1"/>
</dbReference>
<dbReference type="InterPro" id="IPR020472">
    <property type="entry name" value="WD40_PAC1"/>
</dbReference>
<evidence type="ECO:0000256" key="7">
    <source>
        <dbReference type="PROSITE-ProRule" id="PRU00221"/>
    </source>
</evidence>
<dbReference type="InterPro" id="IPR036322">
    <property type="entry name" value="WD40_repeat_dom_sf"/>
</dbReference>
<dbReference type="SUPFAM" id="SSF50978">
    <property type="entry name" value="WD40 repeat-like"/>
    <property type="match status" value="2"/>
</dbReference>
<protein>
    <recommendedName>
        <fullName evidence="10">WD repeat protein</fullName>
    </recommendedName>
</protein>
<evidence type="ECO:0000256" key="3">
    <source>
        <dbReference type="ARBA" id="ARBA00022574"/>
    </source>
</evidence>
<evidence type="ECO:0000313" key="9">
    <source>
        <dbReference type="Proteomes" id="UP000606974"/>
    </source>
</evidence>
<keyword evidence="5" id="KW-0677">Repeat</keyword>
<evidence type="ECO:0000256" key="2">
    <source>
        <dbReference type="ARBA" id="ARBA00022490"/>
    </source>
</evidence>
<dbReference type="InterPro" id="IPR051973">
    <property type="entry name" value="tRNA_Anticodon_Mtase-Reg"/>
</dbReference>
<dbReference type="InterPro" id="IPR015943">
    <property type="entry name" value="WD40/YVTN_repeat-like_dom_sf"/>
</dbReference>
<comment type="similarity">
    <text evidence="6">Belongs to the WD repeat WDR6 family.</text>
</comment>
<dbReference type="Pfam" id="PF00400">
    <property type="entry name" value="WD40"/>
    <property type="match status" value="1"/>
</dbReference>
<dbReference type="InterPro" id="IPR001680">
    <property type="entry name" value="WD40_rpt"/>
</dbReference>
<dbReference type="PROSITE" id="PS00678">
    <property type="entry name" value="WD_REPEATS_1"/>
    <property type="match status" value="1"/>
</dbReference>
<evidence type="ECO:0000256" key="5">
    <source>
        <dbReference type="ARBA" id="ARBA00022737"/>
    </source>
</evidence>
<dbReference type="Proteomes" id="UP000606974">
    <property type="component" value="Unassembled WGS sequence"/>
</dbReference>
<feature type="repeat" description="WD" evidence="7">
    <location>
        <begin position="218"/>
        <end position="260"/>
    </location>
</feature>
<dbReference type="GO" id="GO:0005737">
    <property type="term" value="C:cytoplasm"/>
    <property type="evidence" value="ECO:0007669"/>
    <property type="project" value="UniProtKB-SubCell"/>
</dbReference>